<keyword evidence="4" id="KW-1185">Reference proteome</keyword>
<keyword evidence="2" id="KW-0812">Transmembrane</keyword>
<gene>
    <name evidence="3" type="primary">citS_1</name>
    <name evidence="3" type="ORF">VMF7928_00290</name>
</gene>
<dbReference type="Proteomes" id="UP000838748">
    <property type="component" value="Unassembled WGS sequence"/>
</dbReference>
<evidence type="ECO:0000256" key="2">
    <source>
        <dbReference type="SAM" id="Phobius"/>
    </source>
</evidence>
<keyword evidence="1 2" id="KW-0472">Membrane</keyword>
<keyword evidence="2" id="KW-1133">Transmembrane helix</keyword>
<accession>A0ABM8ZZ22</accession>
<dbReference type="InterPro" id="IPR004679">
    <property type="entry name" value="2-OHcarboxylate_transport"/>
</dbReference>
<protein>
    <submittedName>
        <fullName evidence="3">Citrate-sodium symporter</fullName>
    </submittedName>
</protein>
<feature type="transmembrane region" description="Helical" evidence="2">
    <location>
        <begin position="163"/>
        <end position="186"/>
    </location>
</feature>
<evidence type="ECO:0000313" key="4">
    <source>
        <dbReference type="Proteomes" id="UP000838748"/>
    </source>
</evidence>
<feature type="transmembrane region" description="Helical" evidence="2">
    <location>
        <begin position="18"/>
        <end position="34"/>
    </location>
</feature>
<reference evidence="3" key="1">
    <citation type="submission" date="2021-11" db="EMBL/GenBank/DDBJ databases">
        <authorList>
            <person name="Rodrigo-Torres L."/>
            <person name="Arahal R. D."/>
            <person name="Lucena T."/>
        </authorList>
    </citation>
    <scope>NUCLEOTIDE SEQUENCE</scope>
    <source>
        <strain evidence="3">CECT 7928</strain>
    </source>
</reference>
<feature type="transmembrane region" description="Helical" evidence="2">
    <location>
        <begin position="104"/>
        <end position="122"/>
    </location>
</feature>
<proteinExistence type="inferred from homology"/>
<sequence length="431" mass="45235">MHSSNVETINLSERKPSNLVFFVMGALILTAILMNKMPTGIIGAVGVMAVVGYILNVVGDKTPIINQYFGGGAIVIIFGSSYFFHSDVVAPEITANVTTFMKSGGFLSFFIASLVTGSILGMDREVLKKSALRYIPVILGGVACSFLFAGLAGFLLGDGFFDSIMLIALPIMGGGMGAGAVPLVEIMSGNTGTSAEMLMSKMVPALAIGNAIAIVMAGLLNKLGNKYPSLTGNGKLMRGNQQVKTEQEEESEGGVSIESLGIGALIAVSMFFVGVVLSDYIPIHTYAIMIIFVAIIKVVGVMPRNLEKAAHSWYQFVVKNLTPALLVGIGVVYTDLNQIINSLSLMYLLLVLATVVGAIVGTGIIGRLMGFHPIEASITAGLCMANMGGTGDVAVLAACKRMELMPFAQISSRIGGAFMLILATLILSLLQ</sequence>
<evidence type="ECO:0000256" key="1">
    <source>
        <dbReference type="PIRNR" id="PIRNR005348"/>
    </source>
</evidence>
<feature type="transmembrane region" description="Helical" evidence="2">
    <location>
        <begin position="259"/>
        <end position="277"/>
    </location>
</feature>
<dbReference type="RefSeq" id="WP_237359713.1">
    <property type="nucleotide sequence ID" value="NZ_CAKLDM010000001.1"/>
</dbReference>
<feature type="transmembrane region" description="Helical" evidence="2">
    <location>
        <begin position="378"/>
        <end position="398"/>
    </location>
</feature>
<dbReference type="PANTHER" id="PTHR40033">
    <property type="entry name" value="NA(+)-MALATE SYMPORTER"/>
    <property type="match status" value="1"/>
</dbReference>
<feature type="transmembrane region" description="Helical" evidence="2">
    <location>
        <begin position="198"/>
        <end position="220"/>
    </location>
</feature>
<feature type="transmembrane region" description="Helical" evidence="2">
    <location>
        <begin position="345"/>
        <end position="366"/>
    </location>
</feature>
<feature type="transmembrane region" description="Helical" evidence="2">
    <location>
        <begin position="410"/>
        <end position="430"/>
    </location>
</feature>
<feature type="transmembrane region" description="Helical" evidence="2">
    <location>
        <begin position="313"/>
        <end position="333"/>
    </location>
</feature>
<evidence type="ECO:0000313" key="3">
    <source>
        <dbReference type="EMBL" id="CAH0536241.1"/>
    </source>
</evidence>
<feature type="transmembrane region" description="Helical" evidence="2">
    <location>
        <begin position="284"/>
        <end position="301"/>
    </location>
</feature>
<organism evidence="3 4">
    <name type="scientific">Vibrio marisflavi CECT 7928</name>
    <dbReference type="NCBI Taxonomy" id="634439"/>
    <lineage>
        <taxon>Bacteria</taxon>
        <taxon>Pseudomonadati</taxon>
        <taxon>Pseudomonadota</taxon>
        <taxon>Gammaproteobacteria</taxon>
        <taxon>Vibrionales</taxon>
        <taxon>Vibrionaceae</taxon>
        <taxon>Vibrio</taxon>
    </lineage>
</organism>
<dbReference type="PIRSF" id="PIRSF005348">
    <property type="entry name" value="YxkH"/>
    <property type="match status" value="1"/>
</dbReference>
<dbReference type="Pfam" id="PF03390">
    <property type="entry name" value="2HCT"/>
    <property type="match status" value="1"/>
</dbReference>
<comment type="similarity">
    <text evidence="1">Belongs to the 2-hydroxycarboxylate transporter (2-HCT) (TC 2.A.24) family.</text>
</comment>
<feature type="transmembrane region" description="Helical" evidence="2">
    <location>
        <begin position="40"/>
        <end position="58"/>
    </location>
</feature>
<feature type="transmembrane region" description="Helical" evidence="2">
    <location>
        <begin position="65"/>
        <end position="84"/>
    </location>
</feature>
<keyword evidence="1" id="KW-0813">Transport</keyword>
<dbReference type="EMBL" id="CAKLDM010000001">
    <property type="protein sequence ID" value="CAH0536241.1"/>
    <property type="molecule type" value="Genomic_DNA"/>
</dbReference>
<dbReference type="PANTHER" id="PTHR40033:SF1">
    <property type="entry name" value="CITRATE-SODIUM SYMPORTER"/>
    <property type="match status" value="1"/>
</dbReference>
<name>A0ABM8ZZ22_9VIBR</name>
<comment type="caution">
    <text evidence="3">The sequence shown here is derived from an EMBL/GenBank/DDBJ whole genome shotgun (WGS) entry which is preliminary data.</text>
</comment>
<keyword evidence="1" id="KW-0769">Symport</keyword>
<feature type="transmembrane region" description="Helical" evidence="2">
    <location>
        <begin position="134"/>
        <end position="157"/>
    </location>
</feature>